<organism evidence="2 3">
    <name type="scientific">Flavonifractor plautii</name>
    <name type="common">Fusobacterium plautii</name>
    <dbReference type="NCBI Taxonomy" id="292800"/>
    <lineage>
        <taxon>Bacteria</taxon>
        <taxon>Bacillati</taxon>
        <taxon>Bacillota</taxon>
        <taxon>Clostridia</taxon>
        <taxon>Eubacteriales</taxon>
        <taxon>Oscillospiraceae</taxon>
        <taxon>Flavonifractor</taxon>
    </lineage>
</organism>
<accession>A0A6I2RMH4</accession>
<dbReference type="EMBL" id="WKPO01000008">
    <property type="protein sequence ID" value="MSB48504.1"/>
    <property type="molecule type" value="Genomic_DNA"/>
</dbReference>
<protein>
    <submittedName>
        <fullName evidence="2">Uncharacterized protein</fullName>
    </submittedName>
</protein>
<name>A0A6I2RMH4_FLAPL</name>
<gene>
    <name evidence="2" type="ORF">GKE90_07285</name>
    <name evidence="1" type="ORF">PNE06_04325</name>
</gene>
<dbReference type="Proteomes" id="UP000429811">
    <property type="component" value="Unassembled WGS sequence"/>
</dbReference>
<dbReference type="EMBL" id="JAQLWV010000004">
    <property type="protein sequence ID" value="MDB7932294.1"/>
    <property type="molecule type" value="Genomic_DNA"/>
</dbReference>
<reference evidence="1" key="2">
    <citation type="submission" date="2023-01" db="EMBL/GenBank/DDBJ databases">
        <title>Human gut microbiome strain richness.</title>
        <authorList>
            <person name="Chen-Liaw A."/>
        </authorList>
    </citation>
    <scope>NUCLEOTIDE SEQUENCE</scope>
    <source>
        <strain evidence="1">1001287st1_F4_1001285I_161205</strain>
    </source>
</reference>
<dbReference type="AlphaFoldDB" id="A0A6I2RMH4"/>
<evidence type="ECO:0000313" key="2">
    <source>
        <dbReference type="EMBL" id="MSB48504.1"/>
    </source>
</evidence>
<proteinExistence type="predicted"/>
<sequence length="144" mass="16686">MINIEVIKDPLNITWWKNMVQGVLTANKVQTFSIHCWSDEIDEINHALLYGSIQDSDWAYGAIISGKITPSFIDFILSYEPAPCSKTGTYEKMTPFFNVVLEPYFFSSHYGREVSISHMDIRKGNIRRTIKTLFDEDWVIIHSF</sequence>
<evidence type="ECO:0000313" key="3">
    <source>
        <dbReference type="Proteomes" id="UP000429811"/>
    </source>
</evidence>
<comment type="caution">
    <text evidence="2">The sequence shown here is derived from an EMBL/GenBank/DDBJ whole genome shotgun (WGS) entry which is preliminary data.</text>
</comment>
<dbReference type="Proteomes" id="UP001211173">
    <property type="component" value="Unassembled WGS sequence"/>
</dbReference>
<reference evidence="2 3" key="1">
    <citation type="journal article" date="2019" name="Nat. Med.">
        <title>A library of human gut bacterial isolates paired with longitudinal multiomics data enables mechanistic microbiome research.</title>
        <authorList>
            <person name="Poyet M."/>
            <person name="Groussin M."/>
            <person name="Gibbons S.M."/>
            <person name="Avila-Pacheco J."/>
            <person name="Jiang X."/>
            <person name="Kearney S.M."/>
            <person name="Perrotta A.R."/>
            <person name="Berdy B."/>
            <person name="Zhao S."/>
            <person name="Lieberman T.D."/>
            <person name="Swanson P.K."/>
            <person name="Smith M."/>
            <person name="Roesemann S."/>
            <person name="Alexander J.E."/>
            <person name="Rich S.A."/>
            <person name="Livny J."/>
            <person name="Vlamakis H."/>
            <person name="Clish C."/>
            <person name="Bullock K."/>
            <person name="Deik A."/>
            <person name="Scott J."/>
            <person name="Pierce K.A."/>
            <person name="Xavier R.J."/>
            <person name="Alm E.J."/>
        </authorList>
    </citation>
    <scope>NUCLEOTIDE SEQUENCE [LARGE SCALE GENOMIC DNA]</scope>
    <source>
        <strain evidence="2 3">BIOML-A5</strain>
    </source>
</reference>
<evidence type="ECO:0000313" key="1">
    <source>
        <dbReference type="EMBL" id="MDB7932294.1"/>
    </source>
</evidence>
<dbReference type="RefSeq" id="WP_131971182.1">
    <property type="nucleotide sequence ID" value="NZ_BAABXT010000001.1"/>
</dbReference>